<keyword evidence="3 7" id="KW-0853">WD repeat</keyword>
<feature type="repeat" description="WD" evidence="7">
    <location>
        <begin position="161"/>
        <end position="182"/>
    </location>
</feature>
<dbReference type="SUPFAM" id="SSF50978">
    <property type="entry name" value="WD40 repeat-like"/>
    <property type="match status" value="2"/>
</dbReference>
<protein>
    <submittedName>
        <fullName evidence="8">WD40 repeat-like protein</fullName>
    </submittedName>
</protein>
<feature type="repeat" description="WD" evidence="7">
    <location>
        <begin position="57"/>
        <end position="101"/>
    </location>
</feature>
<evidence type="ECO:0000256" key="6">
    <source>
        <dbReference type="ARBA" id="ARBA00038255"/>
    </source>
</evidence>
<dbReference type="GO" id="GO:0005737">
    <property type="term" value="C:cytoplasm"/>
    <property type="evidence" value="ECO:0007669"/>
    <property type="project" value="UniProtKB-SubCell"/>
</dbReference>
<dbReference type="EMBL" id="ML986616">
    <property type="protein sequence ID" value="KAF2264338.1"/>
    <property type="molecule type" value="Genomic_DNA"/>
</dbReference>
<evidence type="ECO:0000256" key="7">
    <source>
        <dbReference type="PROSITE-ProRule" id="PRU00221"/>
    </source>
</evidence>
<accession>A0A9P4K934</accession>
<name>A0A9P4K934_9PLEO</name>
<evidence type="ECO:0000256" key="1">
    <source>
        <dbReference type="ARBA" id="ARBA00004496"/>
    </source>
</evidence>
<dbReference type="PANTHER" id="PTHR14344:SF3">
    <property type="entry name" value="WD REPEAT-CONTAINING PROTEIN 6"/>
    <property type="match status" value="1"/>
</dbReference>
<keyword evidence="2" id="KW-0963">Cytoplasm</keyword>
<keyword evidence="5" id="KW-0677">Repeat</keyword>
<proteinExistence type="inferred from homology"/>
<sequence length="999" mass="110436">MSELTSSSRSILYSAHLLWETHDKILVAAGTAFGEIVLWSWIRQPHCRSFSRVHSVFLGHEGSIFGVRISSNVALKSRKKPQRLLSSCSDDRTIRVWDISSITDNDRAAPTLDETHDANRKQHTGFSNALVDTTSTSSDCLAIGWGHLSRVWSVDFLDPTYSPEGVFLLSSGEDATSRMWEIIPRDETLRTAAAAPAFSLKLIDTAAYNNGKNIWSSTISKFFLNHQRLISGAADGKIIVCSPYFLPQSNNRIMKPSIQEYSVQDIESMALDFADGATTLQTNPTDNPAFKSEFFRSYTFLDSKSFLLTTNSGKIYLETIGLDPQCFQNNTITESVLVDQMDDLKGYSVCTAEASIGIAFVAGSRGSIYVYQKATSVLSKLYSIRSKVGSMFVAKTFTETGAASLVLLITLMRGREARLLYIDLDQSEPTVSAEMDIVLSELLTGLAVTSIAYVPTTWEGGYILAGFRRGSIATYKILRGDTDSKDERKRKAYAISTIERVHGKETVTAIQWVPSRFFSMNGYIISVGRDGYSAVHYLDLSTNCTTLVHNLSLPVGPSIEGLYFHKNQIVVYGFSSTKFILYNSTSEEEVMSVETGGAHRTWAFEYFSSHEGGGTVVWTRASTMRILSQVGPNHHVIRPGGHGREIKAMAVSTTKVNEQSRHLIATGAEDTDIKVFEYVGGDVVYRRTLRKHTTGIQHLQWSDSGQYLFSSGGCEEFYIWRVRQLPSPLGIGVVCESIFTPESEHSDLRIMSFDVRKRQNVEFGFIFTMAFSDSHVGIYSYDATATVKWQTLAIGNYFTSCLTQSVFLSSSTILTAGTDGHSAIWSLPSDLDRPHASAPLLASTLTWKYPVRIHQNSSKTLASHPLDQETVLIVSGGDDSSLALLLASTSSSESAYAHPPTIIVRAHASAITACAILLFRSRVFILTSGNDQWIRLWEIIVHNTSTLGEGQDLLEIKRVKRMKTNVADVSSMAILEQGDKRTKVVICGVGMEVVRIAWD</sequence>
<evidence type="ECO:0000313" key="9">
    <source>
        <dbReference type="Proteomes" id="UP000800093"/>
    </source>
</evidence>
<comment type="similarity">
    <text evidence="6">Belongs to the WD repeat WDR6 family.</text>
</comment>
<dbReference type="OrthoDB" id="5594999at2759"/>
<organism evidence="8 9">
    <name type="scientific">Lojkania enalia</name>
    <dbReference type="NCBI Taxonomy" id="147567"/>
    <lineage>
        <taxon>Eukaryota</taxon>
        <taxon>Fungi</taxon>
        <taxon>Dikarya</taxon>
        <taxon>Ascomycota</taxon>
        <taxon>Pezizomycotina</taxon>
        <taxon>Dothideomycetes</taxon>
        <taxon>Pleosporomycetidae</taxon>
        <taxon>Pleosporales</taxon>
        <taxon>Pleosporales incertae sedis</taxon>
        <taxon>Lojkania</taxon>
    </lineage>
</organism>
<dbReference type="InterPro" id="IPR001680">
    <property type="entry name" value="WD40_rpt"/>
</dbReference>
<evidence type="ECO:0000256" key="4">
    <source>
        <dbReference type="ARBA" id="ARBA00022694"/>
    </source>
</evidence>
<keyword evidence="9" id="KW-1185">Reference proteome</keyword>
<reference evidence="9" key="1">
    <citation type="journal article" date="2020" name="Stud. Mycol.">
        <title>101 Dothideomycetes genomes: A test case for predicting lifestyles and emergence of pathogens.</title>
        <authorList>
            <person name="Haridas S."/>
            <person name="Albert R."/>
            <person name="Binder M."/>
            <person name="Bloem J."/>
            <person name="LaButti K."/>
            <person name="Salamov A."/>
            <person name="Andreopoulos B."/>
            <person name="Baker S."/>
            <person name="Barry K."/>
            <person name="Bills G."/>
            <person name="Bluhm B."/>
            <person name="Cannon C."/>
            <person name="Castanera R."/>
            <person name="Culley D."/>
            <person name="Daum C."/>
            <person name="Ezra D."/>
            <person name="Gonzalez J."/>
            <person name="Henrissat B."/>
            <person name="Kuo A."/>
            <person name="Liang C."/>
            <person name="Lipzen A."/>
            <person name="Lutzoni F."/>
            <person name="Magnuson J."/>
            <person name="Mondo S."/>
            <person name="Nolan M."/>
            <person name="Ohm R."/>
            <person name="Pangilinan J."/>
            <person name="Park H.-J."/>
            <person name="Ramirez L."/>
            <person name="Alfaro M."/>
            <person name="Sun H."/>
            <person name="Tritt A."/>
            <person name="Yoshinaga Y."/>
            <person name="Zwiers L.-H."/>
            <person name="Turgeon B."/>
            <person name="Goodwin S."/>
            <person name="Spatafora J."/>
            <person name="Crous P."/>
            <person name="Grigoriev I."/>
        </authorList>
    </citation>
    <scope>NUCLEOTIDE SEQUENCE [LARGE SCALE GENOMIC DNA]</scope>
    <source>
        <strain evidence="9">CBS 304.66</strain>
    </source>
</reference>
<dbReference type="InterPro" id="IPR015943">
    <property type="entry name" value="WD40/YVTN_repeat-like_dom_sf"/>
</dbReference>
<comment type="subcellular location">
    <subcellularLocation>
        <location evidence="1">Cytoplasm</location>
    </subcellularLocation>
</comment>
<dbReference type="PROSITE" id="PS50082">
    <property type="entry name" value="WD_REPEATS_2"/>
    <property type="match status" value="2"/>
</dbReference>
<dbReference type="AlphaFoldDB" id="A0A9P4K934"/>
<evidence type="ECO:0000256" key="3">
    <source>
        <dbReference type="ARBA" id="ARBA00022574"/>
    </source>
</evidence>
<dbReference type="Gene3D" id="2.130.10.10">
    <property type="entry name" value="YVTN repeat-like/Quinoprotein amine dehydrogenase"/>
    <property type="match status" value="3"/>
</dbReference>
<dbReference type="PANTHER" id="PTHR14344">
    <property type="entry name" value="WD REPEAT PROTEIN"/>
    <property type="match status" value="1"/>
</dbReference>
<dbReference type="SMART" id="SM00320">
    <property type="entry name" value="WD40"/>
    <property type="match status" value="7"/>
</dbReference>
<dbReference type="InterPro" id="IPR051973">
    <property type="entry name" value="tRNA_Anticodon_Mtase-Reg"/>
</dbReference>
<keyword evidence="4" id="KW-0819">tRNA processing</keyword>
<evidence type="ECO:0000256" key="5">
    <source>
        <dbReference type="ARBA" id="ARBA00022737"/>
    </source>
</evidence>
<comment type="caution">
    <text evidence="8">The sequence shown here is derived from an EMBL/GenBank/DDBJ whole genome shotgun (WGS) entry which is preliminary data.</text>
</comment>
<evidence type="ECO:0000313" key="8">
    <source>
        <dbReference type="EMBL" id="KAF2264338.1"/>
    </source>
</evidence>
<dbReference type="Proteomes" id="UP000800093">
    <property type="component" value="Unassembled WGS sequence"/>
</dbReference>
<dbReference type="InterPro" id="IPR019775">
    <property type="entry name" value="WD40_repeat_CS"/>
</dbReference>
<dbReference type="GO" id="GO:0030488">
    <property type="term" value="P:tRNA methylation"/>
    <property type="evidence" value="ECO:0007669"/>
    <property type="project" value="TreeGrafter"/>
</dbReference>
<dbReference type="Pfam" id="PF00400">
    <property type="entry name" value="WD40"/>
    <property type="match status" value="3"/>
</dbReference>
<evidence type="ECO:0000256" key="2">
    <source>
        <dbReference type="ARBA" id="ARBA00022490"/>
    </source>
</evidence>
<dbReference type="PROSITE" id="PS00678">
    <property type="entry name" value="WD_REPEATS_1"/>
    <property type="match status" value="1"/>
</dbReference>
<dbReference type="InterPro" id="IPR036322">
    <property type="entry name" value="WD40_repeat_dom_sf"/>
</dbReference>
<gene>
    <name evidence="8" type="ORF">CC78DRAFT_544113</name>
</gene>